<dbReference type="RefSeq" id="WP_244151893.1">
    <property type="nucleotide sequence ID" value="NZ_FQZT01000017.1"/>
</dbReference>
<evidence type="ECO:0000313" key="13">
    <source>
        <dbReference type="EMBL" id="SHJ81375.1"/>
    </source>
</evidence>
<keyword evidence="7" id="KW-0283">Flagellar rotation</keyword>
<dbReference type="Gene3D" id="1.10.220.30">
    <property type="match status" value="3"/>
</dbReference>
<dbReference type="AlphaFoldDB" id="A0A1M6MD42"/>
<proteinExistence type="inferred from homology"/>
<dbReference type="SUPFAM" id="SSF48029">
    <property type="entry name" value="FliG"/>
    <property type="match status" value="2"/>
</dbReference>
<name>A0A1M6MD42_MALRU</name>
<evidence type="ECO:0000256" key="4">
    <source>
        <dbReference type="ARBA" id="ARBA00021870"/>
    </source>
</evidence>
<keyword evidence="8" id="KW-0472">Membrane</keyword>
<accession>A0A1M6MD42</accession>
<evidence type="ECO:0000256" key="1">
    <source>
        <dbReference type="ARBA" id="ARBA00004117"/>
    </source>
</evidence>
<evidence type="ECO:0000259" key="12">
    <source>
        <dbReference type="Pfam" id="PF14842"/>
    </source>
</evidence>
<evidence type="ECO:0000256" key="9">
    <source>
        <dbReference type="ARBA" id="ARBA00023143"/>
    </source>
</evidence>
<keyword evidence="9" id="KW-0975">Bacterial flagellum</keyword>
<dbReference type="GO" id="GO:0005886">
    <property type="term" value="C:plasma membrane"/>
    <property type="evidence" value="ECO:0007669"/>
    <property type="project" value="UniProtKB-SubCell"/>
</dbReference>
<dbReference type="Pfam" id="PF01706">
    <property type="entry name" value="FliG_C"/>
    <property type="match status" value="1"/>
</dbReference>
<feature type="domain" description="Flagellar motor switch protein FliG middle" evidence="11">
    <location>
        <begin position="117"/>
        <end position="185"/>
    </location>
</feature>
<gene>
    <name evidence="13" type="ORF">SAMN02745165_03252</name>
</gene>
<dbReference type="PRINTS" id="PR00954">
    <property type="entry name" value="FLGMOTORFLIG"/>
</dbReference>
<dbReference type="InterPro" id="IPR011002">
    <property type="entry name" value="FliG_a-hlx"/>
</dbReference>
<dbReference type="Proteomes" id="UP000184171">
    <property type="component" value="Unassembled WGS sequence"/>
</dbReference>
<keyword evidence="13" id="KW-0969">Cilium</keyword>
<dbReference type="NCBIfam" id="TIGR00207">
    <property type="entry name" value="fliG"/>
    <property type="match status" value="1"/>
</dbReference>
<evidence type="ECO:0000259" key="11">
    <source>
        <dbReference type="Pfam" id="PF14841"/>
    </source>
</evidence>
<organism evidence="13 14">
    <name type="scientific">Malonomonas rubra DSM 5091</name>
    <dbReference type="NCBI Taxonomy" id="1122189"/>
    <lineage>
        <taxon>Bacteria</taxon>
        <taxon>Pseudomonadati</taxon>
        <taxon>Thermodesulfobacteriota</taxon>
        <taxon>Desulfuromonadia</taxon>
        <taxon>Desulfuromonadales</taxon>
        <taxon>Geopsychrobacteraceae</taxon>
        <taxon>Malonomonas</taxon>
    </lineage>
</organism>
<dbReference type="InterPro" id="IPR028263">
    <property type="entry name" value="FliG_N"/>
</dbReference>
<evidence type="ECO:0000256" key="7">
    <source>
        <dbReference type="ARBA" id="ARBA00022779"/>
    </source>
</evidence>
<feature type="domain" description="Flagellar motor switch protein FliG N-terminal" evidence="12">
    <location>
        <begin position="7"/>
        <end position="108"/>
    </location>
</feature>
<evidence type="ECO:0000256" key="6">
    <source>
        <dbReference type="ARBA" id="ARBA00022500"/>
    </source>
</evidence>
<keyword evidence="5" id="KW-1003">Cell membrane</keyword>
<comment type="subcellular location">
    <subcellularLocation>
        <location evidence="1">Bacterial flagellum basal body</location>
    </subcellularLocation>
    <subcellularLocation>
        <location evidence="2">Cell membrane</location>
        <topology evidence="2">Peripheral membrane protein</topology>
        <orientation evidence="2">Cytoplasmic side</orientation>
    </subcellularLocation>
</comment>
<dbReference type="GO" id="GO:0006935">
    <property type="term" value="P:chemotaxis"/>
    <property type="evidence" value="ECO:0007669"/>
    <property type="project" value="UniProtKB-KW"/>
</dbReference>
<protein>
    <recommendedName>
        <fullName evidence="4">Flagellar motor switch protein FliG</fullName>
    </recommendedName>
</protein>
<keyword evidence="14" id="KW-1185">Reference proteome</keyword>
<dbReference type="PIRSF" id="PIRSF003161">
    <property type="entry name" value="FliG"/>
    <property type="match status" value="1"/>
</dbReference>
<dbReference type="InterPro" id="IPR032779">
    <property type="entry name" value="FliG_M"/>
</dbReference>
<dbReference type="Pfam" id="PF14841">
    <property type="entry name" value="FliG_M"/>
    <property type="match status" value="1"/>
</dbReference>
<dbReference type="InterPro" id="IPR023087">
    <property type="entry name" value="Flg_Motor_Flig_C"/>
</dbReference>
<dbReference type="Pfam" id="PF14842">
    <property type="entry name" value="FliG_N"/>
    <property type="match status" value="1"/>
</dbReference>
<dbReference type="STRING" id="1122189.SAMN02745165_03252"/>
<dbReference type="PANTHER" id="PTHR30534:SF0">
    <property type="entry name" value="FLAGELLAR MOTOR SWITCH PROTEIN FLIG"/>
    <property type="match status" value="1"/>
</dbReference>
<comment type="similarity">
    <text evidence="3">Belongs to the FliG family.</text>
</comment>
<keyword evidence="6" id="KW-0145">Chemotaxis</keyword>
<reference evidence="13 14" key="1">
    <citation type="submission" date="2016-11" db="EMBL/GenBank/DDBJ databases">
        <authorList>
            <person name="Jaros S."/>
            <person name="Januszkiewicz K."/>
            <person name="Wedrychowicz H."/>
        </authorList>
    </citation>
    <scope>NUCLEOTIDE SEQUENCE [LARGE SCALE GENOMIC DNA]</scope>
    <source>
        <strain evidence="13 14">DSM 5091</strain>
    </source>
</reference>
<dbReference type="GO" id="GO:0003774">
    <property type="term" value="F:cytoskeletal motor activity"/>
    <property type="evidence" value="ECO:0007669"/>
    <property type="project" value="InterPro"/>
</dbReference>
<evidence type="ECO:0000256" key="2">
    <source>
        <dbReference type="ARBA" id="ARBA00004413"/>
    </source>
</evidence>
<keyword evidence="13" id="KW-0282">Flagellum</keyword>
<dbReference type="PANTHER" id="PTHR30534">
    <property type="entry name" value="FLAGELLAR MOTOR SWITCH PROTEIN FLIG"/>
    <property type="match status" value="1"/>
</dbReference>
<evidence type="ECO:0000256" key="8">
    <source>
        <dbReference type="ARBA" id="ARBA00023136"/>
    </source>
</evidence>
<dbReference type="InterPro" id="IPR000090">
    <property type="entry name" value="Flg_Motor_Flig"/>
</dbReference>
<sequence length="337" mass="36951">MLKAKHLSGAKKAALLLLCLGEEATAKIFEALDDSEVREISRCMMDIDHVDPKVAREILEEFKTARDGDIGVYIRGEEFAKHAILGGANNERAQQLLDQVSAGIEGRPLETISKMHPRMVAGLLENEHPQTVALILSTQKEDHTSRILAELPDDARGEIMYRIAKIDNVSPEVINQIEDALQREIGVASGTDRKQVGGIEKVVEILSKMEKGADQVILTSIEAADPDMAEDIRRLMFTFEDLVTIDNRGMQAILREVSTDMLTLALKTASDAIKQKIFGNISERAADMIAEDLEAMGPRKLSEVEAMQMEVVKVALKLEEDGSIVIPGRGGGGDELV</sequence>
<keyword evidence="13" id="KW-0966">Cell projection</keyword>
<evidence type="ECO:0000259" key="10">
    <source>
        <dbReference type="Pfam" id="PF01706"/>
    </source>
</evidence>
<dbReference type="GO" id="GO:0009425">
    <property type="term" value="C:bacterial-type flagellum basal body"/>
    <property type="evidence" value="ECO:0007669"/>
    <property type="project" value="UniProtKB-SubCell"/>
</dbReference>
<feature type="domain" description="Flagellar motor switch protein FliG C-terminal" evidence="10">
    <location>
        <begin position="220"/>
        <end position="326"/>
    </location>
</feature>
<evidence type="ECO:0000313" key="14">
    <source>
        <dbReference type="Proteomes" id="UP000184171"/>
    </source>
</evidence>
<evidence type="ECO:0000256" key="3">
    <source>
        <dbReference type="ARBA" id="ARBA00010299"/>
    </source>
</evidence>
<dbReference type="EMBL" id="FQZT01000017">
    <property type="protein sequence ID" value="SHJ81375.1"/>
    <property type="molecule type" value="Genomic_DNA"/>
</dbReference>
<dbReference type="GO" id="GO:0071973">
    <property type="term" value="P:bacterial-type flagellum-dependent cell motility"/>
    <property type="evidence" value="ECO:0007669"/>
    <property type="project" value="InterPro"/>
</dbReference>
<evidence type="ECO:0000256" key="5">
    <source>
        <dbReference type="ARBA" id="ARBA00022475"/>
    </source>
</evidence>